<keyword evidence="4 5" id="KW-0413">Isomerase</keyword>
<evidence type="ECO:0000256" key="1">
    <source>
        <dbReference type="ARBA" id="ARBA00000971"/>
    </source>
</evidence>
<dbReference type="SUPFAM" id="SSF54534">
    <property type="entry name" value="FKBP-like"/>
    <property type="match status" value="1"/>
</dbReference>
<comment type="catalytic activity">
    <reaction evidence="1 5 6">
        <text>[protein]-peptidylproline (omega=180) = [protein]-peptidylproline (omega=0)</text>
        <dbReference type="Rhea" id="RHEA:16237"/>
        <dbReference type="Rhea" id="RHEA-COMP:10747"/>
        <dbReference type="Rhea" id="RHEA-COMP:10748"/>
        <dbReference type="ChEBI" id="CHEBI:83833"/>
        <dbReference type="ChEBI" id="CHEBI:83834"/>
        <dbReference type="EC" id="5.2.1.8"/>
    </reaction>
</comment>
<dbReference type="Gene3D" id="3.10.50.40">
    <property type="match status" value="1"/>
</dbReference>
<keyword evidence="3 5" id="KW-0697">Rotamase</keyword>
<evidence type="ECO:0000256" key="6">
    <source>
        <dbReference type="RuleBase" id="RU003915"/>
    </source>
</evidence>
<organism evidence="9">
    <name type="scientific">uncultured Frankineae bacterium</name>
    <dbReference type="NCBI Taxonomy" id="437475"/>
    <lineage>
        <taxon>Bacteria</taxon>
        <taxon>Bacillati</taxon>
        <taxon>Actinomycetota</taxon>
        <taxon>Actinomycetes</taxon>
        <taxon>Frankiales</taxon>
        <taxon>environmental samples</taxon>
    </lineage>
</organism>
<evidence type="ECO:0000256" key="2">
    <source>
        <dbReference type="ARBA" id="ARBA00006577"/>
    </source>
</evidence>
<dbReference type="InterPro" id="IPR001179">
    <property type="entry name" value="PPIase_FKBP_dom"/>
</dbReference>
<name>A0A6J4M724_9ACTN</name>
<dbReference type="FunFam" id="3.10.50.40:FF:000006">
    <property type="entry name" value="Peptidyl-prolyl cis-trans isomerase"/>
    <property type="match status" value="1"/>
</dbReference>
<dbReference type="EC" id="5.2.1.8" evidence="6"/>
<gene>
    <name evidence="9" type="ORF">AVDCRST_MAG16-2381</name>
</gene>
<dbReference type="Pfam" id="PF00254">
    <property type="entry name" value="FKBP_C"/>
    <property type="match status" value="1"/>
</dbReference>
<evidence type="ECO:0000313" key="9">
    <source>
        <dbReference type="EMBL" id="CAA9351767.1"/>
    </source>
</evidence>
<feature type="chain" id="PRO_5038822270" description="Peptidyl-prolyl cis-trans isomerase" evidence="7">
    <location>
        <begin position="20"/>
        <end position="185"/>
    </location>
</feature>
<dbReference type="EMBL" id="CADCUE010000224">
    <property type="protein sequence ID" value="CAA9351767.1"/>
    <property type="molecule type" value="Genomic_DNA"/>
</dbReference>
<evidence type="ECO:0000259" key="8">
    <source>
        <dbReference type="PROSITE" id="PS50059"/>
    </source>
</evidence>
<protein>
    <recommendedName>
        <fullName evidence="6">Peptidyl-prolyl cis-trans isomerase</fullName>
        <ecNumber evidence="6">5.2.1.8</ecNumber>
    </recommendedName>
</protein>
<dbReference type="PROSITE" id="PS50059">
    <property type="entry name" value="FKBP_PPIASE"/>
    <property type="match status" value="1"/>
</dbReference>
<proteinExistence type="inferred from homology"/>
<sequence>MSRTSRTLLALALAGVLTACGGGDGDSDTAAEASPSALSCPITAEEVDAPAGATTDLATKPVVAPGTAPAPTELQYADIVEGDGEEATTGDQVLVKYVGAIYETGKEFDSSWSRGAEETFPFGICRQGVVPGFAVGPTGMKVGGRRQITIPPELGYGAQGSPPAIPPNSTLVFVVDLVEVDPEGE</sequence>
<dbReference type="PANTHER" id="PTHR43811:SF19">
    <property type="entry name" value="39 KDA FK506-BINDING NUCLEAR PROTEIN"/>
    <property type="match status" value="1"/>
</dbReference>
<keyword evidence="7" id="KW-0732">Signal</keyword>
<feature type="signal peptide" evidence="7">
    <location>
        <begin position="1"/>
        <end position="19"/>
    </location>
</feature>
<evidence type="ECO:0000256" key="4">
    <source>
        <dbReference type="ARBA" id="ARBA00023235"/>
    </source>
</evidence>
<comment type="similarity">
    <text evidence="2 6">Belongs to the FKBP-type PPIase family.</text>
</comment>
<feature type="domain" description="PPIase FKBP-type" evidence="8">
    <location>
        <begin position="90"/>
        <end position="181"/>
    </location>
</feature>
<evidence type="ECO:0000256" key="7">
    <source>
        <dbReference type="SAM" id="SignalP"/>
    </source>
</evidence>
<dbReference type="InterPro" id="IPR046357">
    <property type="entry name" value="PPIase_dom_sf"/>
</dbReference>
<evidence type="ECO:0000256" key="5">
    <source>
        <dbReference type="PROSITE-ProRule" id="PRU00277"/>
    </source>
</evidence>
<dbReference type="PROSITE" id="PS51257">
    <property type="entry name" value="PROKAR_LIPOPROTEIN"/>
    <property type="match status" value="1"/>
</dbReference>
<dbReference type="PANTHER" id="PTHR43811">
    <property type="entry name" value="FKBP-TYPE PEPTIDYL-PROLYL CIS-TRANS ISOMERASE FKPA"/>
    <property type="match status" value="1"/>
</dbReference>
<dbReference type="GO" id="GO:0003755">
    <property type="term" value="F:peptidyl-prolyl cis-trans isomerase activity"/>
    <property type="evidence" value="ECO:0007669"/>
    <property type="project" value="UniProtKB-UniRule"/>
</dbReference>
<accession>A0A6J4M724</accession>
<reference evidence="9" key="1">
    <citation type="submission" date="2020-02" db="EMBL/GenBank/DDBJ databases">
        <authorList>
            <person name="Meier V. D."/>
        </authorList>
    </citation>
    <scope>NUCLEOTIDE SEQUENCE</scope>
    <source>
        <strain evidence="9">AVDCRST_MAG16</strain>
    </source>
</reference>
<dbReference type="AlphaFoldDB" id="A0A6J4M724"/>
<evidence type="ECO:0000256" key="3">
    <source>
        <dbReference type="ARBA" id="ARBA00023110"/>
    </source>
</evidence>